<dbReference type="InterPro" id="IPR014711">
    <property type="entry name" value="TopoI_cat_a-hlx-sub_euk"/>
</dbReference>
<dbReference type="Gene3D" id="1.10.132.120">
    <property type="match status" value="1"/>
</dbReference>
<dbReference type="GO" id="GO:0006265">
    <property type="term" value="P:DNA topological change"/>
    <property type="evidence" value="ECO:0007669"/>
    <property type="project" value="InterPro"/>
</dbReference>
<dbReference type="PROSITE" id="PS52038">
    <property type="entry name" value="TOPO_IB_2"/>
    <property type="match status" value="1"/>
</dbReference>
<keyword evidence="4" id="KW-1185">Reference proteome</keyword>
<dbReference type="GO" id="GO:0003677">
    <property type="term" value="F:DNA binding"/>
    <property type="evidence" value="ECO:0007669"/>
    <property type="project" value="InterPro"/>
</dbReference>
<organism evidence="3 4">
    <name type="scientific">Bradyrhizobium macuxiense</name>
    <dbReference type="NCBI Taxonomy" id="1755647"/>
    <lineage>
        <taxon>Bacteria</taxon>
        <taxon>Pseudomonadati</taxon>
        <taxon>Pseudomonadota</taxon>
        <taxon>Alphaproteobacteria</taxon>
        <taxon>Hyphomicrobiales</taxon>
        <taxon>Nitrobacteraceae</taxon>
        <taxon>Bradyrhizobium</taxon>
    </lineage>
</organism>
<dbReference type="EMBL" id="LNCU01000120">
    <property type="protein sequence ID" value="KWV45959.1"/>
    <property type="molecule type" value="Genomic_DNA"/>
</dbReference>
<dbReference type="Gene3D" id="3.90.15.10">
    <property type="entry name" value="Topoisomerase I, Chain A, domain 3"/>
    <property type="match status" value="1"/>
</dbReference>
<evidence type="ECO:0000313" key="3">
    <source>
        <dbReference type="EMBL" id="KWV45959.1"/>
    </source>
</evidence>
<evidence type="ECO:0000259" key="1">
    <source>
        <dbReference type="Pfam" id="PF01028"/>
    </source>
</evidence>
<dbReference type="CDD" id="cd00659">
    <property type="entry name" value="Topo_IB_C"/>
    <property type="match status" value="1"/>
</dbReference>
<dbReference type="SUPFAM" id="SSF56349">
    <property type="entry name" value="DNA breaking-rejoining enzymes"/>
    <property type="match status" value="1"/>
</dbReference>
<dbReference type="Pfam" id="PF01028">
    <property type="entry name" value="Topoisom_I"/>
    <property type="match status" value="1"/>
</dbReference>
<feature type="domain" description="DNA topoisomerase I catalytic core eukaryotic-type" evidence="1">
    <location>
        <begin position="150"/>
        <end position="367"/>
    </location>
</feature>
<sequence>MMDQQNIAAVRPVSADPAVALAKALGQWPSKPPRAKLSPQAKVPSPKLKFDAPAVLKTSVEDLAHNLGLRLGDQNELTIRRVKRGKSYSFVRANGSRVRDARTIRRLHAMAMPPAYRQVRYSSDPNTHLQAVGLDAAGRLQYRYHADWEKVREQRKAHRLGKLVAALPKIRRKVSAFLSGDEPTREFALSAVIELIARTAIRPGNESYARLNGTRGATTLLKSNVTLEDDSLVLTFKAKGGKAVRKECDAAKLVRAIGILRAVPGKRMFQYYDRSGVVRAASTTAVNAFLREIAGIKISLKDFRTLMASAVVVESLSRITPATSQRGRKRQVLDAIRAAADQLSNTPAICRKSYVHDTIVTAFEDGILERFAATMGGYRTQSKREQLLAQVVMAAGA</sequence>
<evidence type="ECO:0000259" key="2">
    <source>
        <dbReference type="Pfam" id="PF21338"/>
    </source>
</evidence>
<gene>
    <name evidence="3" type="ORF">AS156_23000</name>
</gene>
<evidence type="ECO:0000313" key="4">
    <source>
        <dbReference type="Proteomes" id="UP000057737"/>
    </source>
</evidence>
<comment type="caution">
    <text evidence="3">The sequence shown here is derived from an EMBL/GenBank/DDBJ whole genome shotgun (WGS) entry which is preliminary data.</text>
</comment>
<dbReference type="InterPro" id="IPR035447">
    <property type="entry name" value="DNA_topo_I_N_sf"/>
</dbReference>
<dbReference type="SUPFAM" id="SSF55869">
    <property type="entry name" value="DNA topoisomerase I domain"/>
    <property type="match status" value="1"/>
</dbReference>
<feature type="domain" description="DNA topoisomerase IB N-terminal" evidence="2">
    <location>
        <begin position="88"/>
        <end position="135"/>
    </location>
</feature>
<dbReference type="InterPro" id="IPR013500">
    <property type="entry name" value="TopoI_cat_euk"/>
</dbReference>
<dbReference type="InterPro" id="IPR011010">
    <property type="entry name" value="DNA_brk_join_enz"/>
</dbReference>
<dbReference type="RefSeq" id="WP_066515231.1">
    <property type="nucleotide sequence ID" value="NZ_LNCU01000120.1"/>
</dbReference>
<name>A0A109JBS5_9BRAD</name>
<dbReference type="AlphaFoldDB" id="A0A109JBS5"/>
<dbReference type="OrthoDB" id="9778962at2"/>
<protein>
    <submittedName>
        <fullName evidence="3">DNA topoisomerase</fullName>
    </submittedName>
</protein>
<dbReference type="GO" id="GO:0003917">
    <property type="term" value="F:DNA topoisomerase type I (single strand cut, ATP-independent) activity"/>
    <property type="evidence" value="ECO:0007669"/>
    <property type="project" value="InterPro"/>
</dbReference>
<dbReference type="Proteomes" id="UP000057737">
    <property type="component" value="Unassembled WGS sequence"/>
</dbReference>
<keyword evidence="3" id="KW-0413">Isomerase</keyword>
<proteinExistence type="predicted"/>
<dbReference type="InterPro" id="IPR049331">
    <property type="entry name" value="Top1B_N_bact"/>
</dbReference>
<dbReference type="Gene3D" id="3.30.66.10">
    <property type="entry name" value="DNA topoisomerase I domain"/>
    <property type="match status" value="1"/>
</dbReference>
<dbReference type="Pfam" id="PF21338">
    <property type="entry name" value="Top1B_N_bact"/>
    <property type="match status" value="1"/>
</dbReference>
<reference evidence="3 4" key="1">
    <citation type="submission" date="2015-11" db="EMBL/GenBank/DDBJ databases">
        <title>Draft Genome Sequence of the Strain BR 10303 (Bradyrhizobium sp.) isolated from nodules of Centrolobium paraense.</title>
        <authorList>
            <person name="Zelli J.E."/>
            <person name="Simoes-Araujo J.L."/>
            <person name="Barauna A.C."/>
            <person name="Silva K."/>
        </authorList>
    </citation>
    <scope>NUCLEOTIDE SEQUENCE [LARGE SCALE GENOMIC DNA]</scope>
    <source>
        <strain evidence="3 4">BR 10303</strain>
    </source>
</reference>
<accession>A0A109JBS5</accession>